<gene>
    <name evidence="1" type="ORF">AnigIFM63604_008752</name>
</gene>
<sequence length="315" mass="35634">MHEANRTPAAAWGHDNDGQGIDSPIYQVEEWPIQYRAKLPSTMQYPIGLQPQWGLETTPELETFRWTKLLLDPDMESTDFRDEELERVSGHQLMRLPTGKSAVRVVADYLRGILRMSEAIHLAGFGHKPNEEVCLVTESEASAISILEASDKQRESGSTFCVCDVGGGTVDIACYMITDVTATSYSLTELSSAIGPKSGSTIIDRKFLKLMRERFNTSFTTPFDDDPDRRERLMNDFKQLKEAFIGDGSSHRLMFRMDCFTSQWYDSMRGHIILSDSDIRAFFDRVIGQVVHYVNDQVDKATCGHFKIDVRLGPD</sequence>
<dbReference type="EMBL" id="BRPB01000058">
    <property type="protein sequence ID" value="GLA52119.1"/>
    <property type="molecule type" value="Genomic_DNA"/>
</dbReference>
<reference evidence="1" key="1">
    <citation type="submission" date="2022-07" db="EMBL/GenBank/DDBJ databases">
        <title>Taxonomy of Aspergillus series Nigri: significant species reduction supported by multi-species coalescent approaches.</title>
        <authorList>
            <person name="Bian C."/>
            <person name="Kusuya Y."/>
            <person name="Sklenar F."/>
            <person name="D'hooge E."/>
            <person name="Yaguchi T."/>
            <person name="Takahashi H."/>
            <person name="Hubka V."/>
        </authorList>
    </citation>
    <scope>NUCLEOTIDE SEQUENCE</scope>
    <source>
        <strain evidence="1">IFM 63604</strain>
    </source>
</reference>
<organism evidence="1 2">
    <name type="scientific">Aspergillus niger</name>
    <dbReference type="NCBI Taxonomy" id="5061"/>
    <lineage>
        <taxon>Eukaryota</taxon>
        <taxon>Fungi</taxon>
        <taxon>Dikarya</taxon>
        <taxon>Ascomycota</taxon>
        <taxon>Pezizomycotina</taxon>
        <taxon>Eurotiomycetes</taxon>
        <taxon>Eurotiomycetidae</taxon>
        <taxon>Eurotiales</taxon>
        <taxon>Aspergillaceae</taxon>
        <taxon>Aspergillus</taxon>
        <taxon>Aspergillus subgen. Circumdati</taxon>
    </lineage>
</organism>
<accession>A0A9W6EAS8</accession>
<proteinExistence type="predicted"/>
<dbReference type="Gene3D" id="3.90.640.10">
    <property type="entry name" value="Actin, Chain A, domain 4"/>
    <property type="match status" value="1"/>
</dbReference>
<dbReference type="AlphaFoldDB" id="A0A9W6EAS8"/>
<dbReference type="CDD" id="cd10170">
    <property type="entry name" value="ASKHA_NBD_HSP70"/>
    <property type="match status" value="1"/>
</dbReference>
<dbReference type="Gene3D" id="3.30.420.40">
    <property type="match status" value="2"/>
</dbReference>
<dbReference type="PANTHER" id="PTHR14187">
    <property type="entry name" value="ALPHA KINASE/ELONGATION FACTOR 2 KINASE"/>
    <property type="match status" value="1"/>
</dbReference>
<evidence type="ECO:0000313" key="1">
    <source>
        <dbReference type="EMBL" id="GLA52119.1"/>
    </source>
</evidence>
<protein>
    <submittedName>
        <fullName evidence="1">Uncharacterized protein</fullName>
    </submittedName>
</protein>
<dbReference type="SUPFAM" id="SSF53067">
    <property type="entry name" value="Actin-like ATPase domain"/>
    <property type="match status" value="1"/>
</dbReference>
<dbReference type="PANTHER" id="PTHR14187:SF5">
    <property type="entry name" value="HEAT SHOCK 70 KDA PROTEIN 12A"/>
    <property type="match status" value="1"/>
</dbReference>
<evidence type="ECO:0000313" key="2">
    <source>
        <dbReference type="Proteomes" id="UP001144191"/>
    </source>
</evidence>
<dbReference type="Proteomes" id="UP001144191">
    <property type="component" value="Unassembled WGS sequence"/>
</dbReference>
<comment type="caution">
    <text evidence="1">The sequence shown here is derived from an EMBL/GenBank/DDBJ whole genome shotgun (WGS) entry which is preliminary data.</text>
</comment>
<dbReference type="InterPro" id="IPR043129">
    <property type="entry name" value="ATPase_NBD"/>
</dbReference>
<name>A0A9W6EAS8_ASPNG</name>